<proteinExistence type="predicted"/>
<sequence length="77" mass="8969">MQGRDERKIFVTRDFLRNPKTHVDILRDYHTIPSRWINPPPLVPNINLISKKYGSPVHSSQLAWLSPSDFQVCKCLP</sequence>
<protein>
    <submittedName>
        <fullName evidence="1">Uncharacterized protein</fullName>
    </submittedName>
</protein>
<name>A0A0D0D6X4_9AGAM</name>
<evidence type="ECO:0000313" key="2">
    <source>
        <dbReference type="Proteomes" id="UP000054538"/>
    </source>
</evidence>
<dbReference type="InParanoid" id="A0A0D0D6X4"/>
<evidence type="ECO:0000313" key="1">
    <source>
        <dbReference type="EMBL" id="KIK92627.1"/>
    </source>
</evidence>
<dbReference type="AlphaFoldDB" id="A0A0D0D6X4"/>
<gene>
    <name evidence="1" type="ORF">PAXRUDRAFT_829769</name>
</gene>
<dbReference type="HOGENOM" id="CLU_2638789_0_0_1"/>
<reference evidence="1 2" key="1">
    <citation type="submission" date="2014-04" db="EMBL/GenBank/DDBJ databases">
        <authorList>
            <consortium name="DOE Joint Genome Institute"/>
            <person name="Kuo A."/>
            <person name="Kohler A."/>
            <person name="Jargeat P."/>
            <person name="Nagy L.G."/>
            <person name="Floudas D."/>
            <person name="Copeland A."/>
            <person name="Barry K.W."/>
            <person name="Cichocki N."/>
            <person name="Veneault-Fourrey C."/>
            <person name="LaButti K."/>
            <person name="Lindquist E.A."/>
            <person name="Lipzen A."/>
            <person name="Lundell T."/>
            <person name="Morin E."/>
            <person name="Murat C."/>
            <person name="Sun H."/>
            <person name="Tunlid A."/>
            <person name="Henrissat B."/>
            <person name="Grigoriev I.V."/>
            <person name="Hibbett D.S."/>
            <person name="Martin F."/>
            <person name="Nordberg H.P."/>
            <person name="Cantor M.N."/>
            <person name="Hua S.X."/>
        </authorList>
    </citation>
    <scope>NUCLEOTIDE SEQUENCE [LARGE SCALE GENOMIC DNA]</scope>
    <source>
        <strain evidence="1 2">Ve08.2h10</strain>
    </source>
</reference>
<dbReference type="EMBL" id="KN825260">
    <property type="protein sequence ID" value="KIK92627.1"/>
    <property type="molecule type" value="Genomic_DNA"/>
</dbReference>
<reference evidence="2" key="2">
    <citation type="submission" date="2015-01" db="EMBL/GenBank/DDBJ databases">
        <title>Evolutionary Origins and Diversification of the Mycorrhizal Mutualists.</title>
        <authorList>
            <consortium name="DOE Joint Genome Institute"/>
            <consortium name="Mycorrhizal Genomics Consortium"/>
            <person name="Kohler A."/>
            <person name="Kuo A."/>
            <person name="Nagy L.G."/>
            <person name="Floudas D."/>
            <person name="Copeland A."/>
            <person name="Barry K.W."/>
            <person name="Cichocki N."/>
            <person name="Veneault-Fourrey C."/>
            <person name="LaButti K."/>
            <person name="Lindquist E.A."/>
            <person name="Lipzen A."/>
            <person name="Lundell T."/>
            <person name="Morin E."/>
            <person name="Murat C."/>
            <person name="Riley R."/>
            <person name="Ohm R."/>
            <person name="Sun H."/>
            <person name="Tunlid A."/>
            <person name="Henrissat B."/>
            <person name="Grigoriev I.V."/>
            <person name="Hibbett D.S."/>
            <person name="Martin F."/>
        </authorList>
    </citation>
    <scope>NUCLEOTIDE SEQUENCE [LARGE SCALE GENOMIC DNA]</scope>
    <source>
        <strain evidence="2">Ve08.2h10</strain>
    </source>
</reference>
<keyword evidence="2" id="KW-1185">Reference proteome</keyword>
<dbReference type="Proteomes" id="UP000054538">
    <property type="component" value="Unassembled WGS sequence"/>
</dbReference>
<accession>A0A0D0D6X4</accession>
<organism evidence="1 2">
    <name type="scientific">Paxillus rubicundulus Ve08.2h10</name>
    <dbReference type="NCBI Taxonomy" id="930991"/>
    <lineage>
        <taxon>Eukaryota</taxon>
        <taxon>Fungi</taxon>
        <taxon>Dikarya</taxon>
        <taxon>Basidiomycota</taxon>
        <taxon>Agaricomycotina</taxon>
        <taxon>Agaricomycetes</taxon>
        <taxon>Agaricomycetidae</taxon>
        <taxon>Boletales</taxon>
        <taxon>Paxilineae</taxon>
        <taxon>Paxillaceae</taxon>
        <taxon>Paxillus</taxon>
    </lineage>
</organism>